<keyword evidence="3" id="KW-1185">Reference proteome</keyword>
<reference evidence="2" key="1">
    <citation type="submission" date="2020-11" db="EMBL/GenBank/DDBJ databases">
        <authorList>
            <consortium name="DOE Joint Genome Institute"/>
            <person name="Ahrendt S."/>
            <person name="Riley R."/>
            <person name="Andreopoulos W."/>
            <person name="Labutti K."/>
            <person name="Pangilinan J."/>
            <person name="Ruiz-Duenas F.J."/>
            <person name="Barrasa J.M."/>
            <person name="Sanchez-Garcia M."/>
            <person name="Camarero S."/>
            <person name="Miyauchi S."/>
            <person name="Serrano A."/>
            <person name="Linde D."/>
            <person name="Babiker R."/>
            <person name="Drula E."/>
            <person name="Ayuso-Fernandez I."/>
            <person name="Pacheco R."/>
            <person name="Padilla G."/>
            <person name="Ferreira P."/>
            <person name="Barriuso J."/>
            <person name="Kellner H."/>
            <person name="Castanera R."/>
            <person name="Alfaro M."/>
            <person name="Ramirez L."/>
            <person name="Pisabarro A.G."/>
            <person name="Kuo A."/>
            <person name="Tritt A."/>
            <person name="Lipzen A."/>
            <person name="He G."/>
            <person name="Yan M."/>
            <person name="Ng V."/>
            <person name="Cullen D."/>
            <person name="Martin F."/>
            <person name="Rosso M.-N."/>
            <person name="Henrissat B."/>
            <person name="Hibbett D."/>
            <person name="Martinez A.T."/>
            <person name="Grigoriev I.V."/>
        </authorList>
    </citation>
    <scope>NUCLEOTIDE SEQUENCE</scope>
    <source>
        <strain evidence="2">CBS 506.95</strain>
    </source>
</reference>
<dbReference type="EMBL" id="MU157830">
    <property type="protein sequence ID" value="KAF9532904.1"/>
    <property type="molecule type" value="Genomic_DNA"/>
</dbReference>
<dbReference type="Proteomes" id="UP000807306">
    <property type="component" value="Unassembled WGS sequence"/>
</dbReference>
<organism evidence="2 3">
    <name type="scientific">Crepidotus variabilis</name>
    <dbReference type="NCBI Taxonomy" id="179855"/>
    <lineage>
        <taxon>Eukaryota</taxon>
        <taxon>Fungi</taxon>
        <taxon>Dikarya</taxon>
        <taxon>Basidiomycota</taxon>
        <taxon>Agaricomycotina</taxon>
        <taxon>Agaricomycetes</taxon>
        <taxon>Agaricomycetidae</taxon>
        <taxon>Agaricales</taxon>
        <taxon>Agaricineae</taxon>
        <taxon>Crepidotaceae</taxon>
        <taxon>Crepidotus</taxon>
    </lineage>
</organism>
<gene>
    <name evidence="2" type="ORF">CPB83DRAFT_846572</name>
</gene>
<sequence>MATSSDRFNISTDTLSLLAFTFSFVTFIRYLHPCGQYLTLISLIERIRDRWVSYGEMGLLPPDVCHDIYLDVLERLEDSTRGLVFISNGYGFRCYFRSWSKVYQLMMLKYRARHFYVALLTACEDNRRLRIKGVLTSKDLHELRGQCQQLIAPFVHLPEVRARRCSSESPDQEEKDVQKITQFPSEAPTGISTAVAKFSAQPGLNKGAFGRQARSSTCNSFTSTLDVGDSDEGSPHCRKFSRLGAIFSFHSRPRKPSKEPTTSLASLMDNQHYQV</sequence>
<protein>
    <submittedName>
        <fullName evidence="2">Uncharacterized protein</fullName>
    </submittedName>
</protein>
<comment type="caution">
    <text evidence="2">The sequence shown here is derived from an EMBL/GenBank/DDBJ whole genome shotgun (WGS) entry which is preliminary data.</text>
</comment>
<accession>A0A9P6EPW1</accession>
<proteinExistence type="predicted"/>
<name>A0A9P6EPW1_9AGAR</name>
<evidence type="ECO:0000313" key="2">
    <source>
        <dbReference type="EMBL" id="KAF9532904.1"/>
    </source>
</evidence>
<dbReference type="AlphaFoldDB" id="A0A9P6EPW1"/>
<feature type="compositionally biased region" description="Polar residues" evidence="1">
    <location>
        <begin position="259"/>
        <end position="275"/>
    </location>
</feature>
<evidence type="ECO:0000313" key="3">
    <source>
        <dbReference type="Proteomes" id="UP000807306"/>
    </source>
</evidence>
<evidence type="ECO:0000256" key="1">
    <source>
        <dbReference type="SAM" id="MobiDB-lite"/>
    </source>
</evidence>
<feature type="region of interest" description="Disordered" evidence="1">
    <location>
        <begin position="251"/>
        <end position="275"/>
    </location>
</feature>